<protein>
    <submittedName>
        <fullName evidence="2">Uncharacterized protein</fullName>
    </submittedName>
</protein>
<name>E0XV98_9RHOB</name>
<feature type="region of interest" description="Disordered" evidence="1">
    <location>
        <begin position="170"/>
        <end position="189"/>
    </location>
</feature>
<sequence length="306" mass="32098">MPAFVLTDNWLLLRGRPVPVQRAGAAGQGACLINGAVEPGDRGDLHHVARQKHLVGGMEIGKAQHLFHHFDAIGAQVLDMPCAGDPGEEGAVGHRREDHAVAHHEDIGCRGLGHIAQRIGHQRIAKALGAGLGQHAGIVGVETAGLGIDHGIGQHRAVKLGPGQRRAGLFGRHRDGLEGNGEAGGAKLGHDTEEIPLERPIHRPDIDRGAGGIGRETFLDDRHHVFGADGGGDHQRLGRAVDPGAMAIEIGGQAVHHARAVEHGRAQPTAVIGRLHHGDIAVMPLAVEIGADLCAGRHMRPPSRGH</sequence>
<feature type="compositionally biased region" description="Gly residues" evidence="1">
    <location>
        <begin position="178"/>
        <end position="187"/>
    </location>
</feature>
<accession>E0XV98</accession>
<evidence type="ECO:0000256" key="1">
    <source>
        <dbReference type="SAM" id="MobiDB-lite"/>
    </source>
</evidence>
<dbReference type="AlphaFoldDB" id="E0XV98"/>
<reference evidence="2" key="1">
    <citation type="journal article" date="2011" name="Environ. Microbiol.">
        <title>Time-series analyses of Monterey Bay coastal microbial picoplankton using a 'genome proxy' microarray.</title>
        <authorList>
            <person name="Rich V.I."/>
            <person name="Pham V.D."/>
            <person name="Eppley J."/>
            <person name="Shi Y."/>
            <person name="DeLong E.F."/>
        </authorList>
    </citation>
    <scope>NUCLEOTIDE SEQUENCE</scope>
</reference>
<proteinExistence type="predicted"/>
<evidence type="ECO:0000313" key="2">
    <source>
        <dbReference type="EMBL" id="ADI18339.1"/>
    </source>
</evidence>
<dbReference type="EMBL" id="GU474886">
    <property type="protein sequence ID" value="ADI18339.1"/>
    <property type="molecule type" value="Genomic_DNA"/>
</dbReference>
<organism evidence="2">
    <name type="scientific">uncultured Rhodobacterales bacterium HF4000_03E16</name>
    <dbReference type="NCBI Taxonomy" id="710785"/>
    <lineage>
        <taxon>Bacteria</taxon>
        <taxon>Pseudomonadati</taxon>
        <taxon>Pseudomonadota</taxon>
        <taxon>Alphaproteobacteria</taxon>
        <taxon>Rhodobacterales</taxon>
        <taxon>environmental samples</taxon>
    </lineage>
</organism>